<proteinExistence type="predicted"/>
<sequence length="268" mass="31215">MEYTTEFDHLLMKCDIAEPEEQTIARYLGGLMMEIGNAVQLQPYWTYVDVVKMALKLEKQLKEARRSSQRVVTKEGDSNWWSVPTTKQISGEDDDEEFEENLEGEEEEEEVTYADNGESLVVQRIRDRILKQIEKYKKQANKHRKPAAFKEGDLVWIHLRKERFPGGRHAKLRPRADGPFKVLQRIGDNAYKIELPGDYGVSAAFNVSDLLPYYEEGEQDLRASLFQPEEHDTRVFEDQPNESNEATKPNDSKDQLMTQPIDQYFFET</sequence>
<evidence type="ECO:0000313" key="1">
    <source>
        <dbReference type="EMBL" id="KAJ8644411.1"/>
    </source>
</evidence>
<gene>
    <name evidence="1" type="ORF">MRB53_006159</name>
</gene>
<comment type="caution">
    <text evidence="1">The sequence shown here is derived from an EMBL/GenBank/DDBJ whole genome shotgun (WGS) entry which is preliminary data.</text>
</comment>
<organism evidence="1 2">
    <name type="scientific">Persea americana</name>
    <name type="common">Avocado</name>
    <dbReference type="NCBI Taxonomy" id="3435"/>
    <lineage>
        <taxon>Eukaryota</taxon>
        <taxon>Viridiplantae</taxon>
        <taxon>Streptophyta</taxon>
        <taxon>Embryophyta</taxon>
        <taxon>Tracheophyta</taxon>
        <taxon>Spermatophyta</taxon>
        <taxon>Magnoliopsida</taxon>
        <taxon>Magnoliidae</taxon>
        <taxon>Laurales</taxon>
        <taxon>Lauraceae</taxon>
        <taxon>Persea</taxon>
    </lineage>
</organism>
<reference evidence="1 2" key="1">
    <citation type="journal article" date="2022" name="Hortic Res">
        <title>A haplotype resolved chromosomal level avocado genome allows analysis of novel avocado genes.</title>
        <authorList>
            <person name="Nath O."/>
            <person name="Fletcher S.J."/>
            <person name="Hayward A."/>
            <person name="Shaw L.M."/>
            <person name="Masouleh A.K."/>
            <person name="Furtado A."/>
            <person name="Henry R.J."/>
            <person name="Mitter N."/>
        </authorList>
    </citation>
    <scope>NUCLEOTIDE SEQUENCE [LARGE SCALE GENOMIC DNA]</scope>
    <source>
        <strain evidence="2">cv. Hass</strain>
    </source>
</reference>
<name>A0ACC2MF54_PERAE</name>
<accession>A0ACC2MF54</accession>
<protein>
    <submittedName>
        <fullName evidence="1">Uncharacterized protein</fullName>
    </submittedName>
</protein>
<evidence type="ECO:0000313" key="2">
    <source>
        <dbReference type="Proteomes" id="UP001234297"/>
    </source>
</evidence>
<dbReference type="EMBL" id="CM056810">
    <property type="protein sequence ID" value="KAJ8644411.1"/>
    <property type="molecule type" value="Genomic_DNA"/>
</dbReference>
<keyword evidence="2" id="KW-1185">Reference proteome</keyword>
<dbReference type="Proteomes" id="UP001234297">
    <property type="component" value="Chromosome 2"/>
</dbReference>